<protein>
    <recommendedName>
        <fullName evidence="5">Chromo domain-containing protein</fullName>
    </recommendedName>
</protein>
<organism evidence="6 7">
    <name type="scientific">Alternaria alternata</name>
    <name type="common">Alternaria rot fungus</name>
    <name type="synonym">Torula alternata</name>
    <dbReference type="NCBI Taxonomy" id="5599"/>
    <lineage>
        <taxon>Eukaryota</taxon>
        <taxon>Fungi</taxon>
        <taxon>Dikarya</taxon>
        <taxon>Ascomycota</taxon>
        <taxon>Pezizomycotina</taxon>
        <taxon>Dothideomycetes</taxon>
        <taxon>Pleosporomycetidae</taxon>
        <taxon>Pleosporales</taxon>
        <taxon>Pleosporineae</taxon>
        <taxon>Pleosporaceae</taxon>
        <taxon>Alternaria</taxon>
        <taxon>Alternaria sect. Alternaria</taxon>
        <taxon>Alternaria alternata complex</taxon>
    </lineage>
</organism>
<dbReference type="InterPro" id="IPR000953">
    <property type="entry name" value="Chromo/chromo_shadow_dom"/>
</dbReference>
<dbReference type="Pfam" id="PF00385">
    <property type="entry name" value="Chromo"/>
    <property type="match status" value="1"/>
</dbReference>
<name>A0A4Q4MUR8_ALTAL</name>
<evidence type="ECO:0000313" key="7">
    <source>
        <dbReference type="Proteomes" id="UP000291422"/>
    </source>
</evidence>
<feature type="compositionally biased region" description="Basic residues" evidence="4">
    <location>
        <begin position="182"/>
        <end position="195"/>
    </location>
</feature>
<keyword evidence="3" id="KW-0539">Nucleus</keyword>
<proteinExistence type="predicted"/>
<dbReference type="Gene3D" id="2.40.50.40">
    <property type="match status" value="1"/>
</dbReference>
<evidence type="ECO:0000259" key="5">
    <source>
        <dbReference type="PROSITE" id="PS50013"/>
    </source>
</evidence>
<comment type="subunit">
    <text evidence="2">Component of the NuA4 histone acetyltransferase complex.</text>
</comment>
<dbReference type="InterPro" id="IPR023780">
    <property type="entry name" value="Chromo_domain"/>
</dbReference>
<dbReference type="Proteomes" id="UP000291422">
    <property type="component" value="Unassembled WGS sequence"/>
</dbReference>
<feature type="domain" description="Chromo" evidence="5">
    <location>
        <begin position="367"/>
        <end position="425"/>
    </location>
</feature>
<feature type="compositionally biased region" description="Basic and acidic residues" evidence="4">
    <location>
        <begin position="196"/>
        <end position="215"/>
    </location>
</feature>
<evidence type="ECO:0000256" key="1">
    <source>
        <dbReference type="ARBA" id="ARBA00004123"/>
    </source>
</evidence>
<comment type="subcellular location">
    <subcellularLocation>
        <location evidence="1">Nucleus</location>
    </subcellularLocation>
</comment>
<dbReference type="PROSITE" id="PS50013">
    <property type="entry name" value="CHROMO_2"/>
    <property type="match status" value="1"/>
</dbReference>
<dbReference type="PANTHER" id="PTHR22812">
    <property type="entry name" value="CHROMOBOX PROTEIN"/>
    <property type="match status" value="1"/>
</dbReference>
<dbReference type="SMART" id="SM00298">
    <property type="entry name" value="CHROMO"/>
    <property type="match status" value="1"/>
</dbReference>
<sequence length="427" mass="48629">MLGREPRGGRGFRRGKGLGRDKTQIWEWKSYTPGAEVYEQLWRVRKEPAIVTARLPDDCPIPNARTRIIYRRQTKVAIKRERHTVEITHISQPEDRHDRIDRTEVEDVDFTRIMQYVSPPELERYETEQFRLEAEAEAVAIRTEAEDLARRQLHKNTKLPNTNRGSRMLSGLELPVSLPTRARGRPRRSRGRGRGRTGDLKFDSRQLEDETREELVDSEPITTRCLTDYIRQPIQTSPGVARSAFVVNSALPVSSIPTRLSTSLPRQGHTGLSVLDNDVGLAPASRDAKPLSNTSNEVLLHRPLLFDQSSTTASDSDDTISAQPPPHHESNDDVDNDTLHMHAVPSDNHSSEYSKKDEEDAEGAEEYVVEAIVNHFQEDGKKYYLVKWDGYEDSHDWLPEEDLEGAADLVAEYNERLGGKNKKVKLR</sequence>
<evidence type="ECO:0000256" key="3">
    <source>
        <dbReference type="ARBA" id="ARBA00023242"/>
    </source>
</evidence>
<feature type="compositionally biased region" description="Low complexity" evidence="4">
    <location>
        <begin position="309"/>
        <end position="322"/>
    </location>
</feature>
<dbReference type="EMBL" id="PDXD01000141">
    <property type="protein sequence ID" value="RYN59227.1"/>
    <property type="molecule type" value="Genomic_DNA"/>
</dbReference>
<dbReference type="GO" id="GO:0006338">
    <property type="term" value="P:chromatin remodeling"/>
    <property type="evidence" value="ECO:0007669"/>
    <property type="project" value="UniProtKB-ARBA"/>
</dbReference>
<dbReference type="InterPro" id="IPR016197">
    <property type="entry name" value="Chromo-like_dom_sf"/>
</dbReference>
<gene>
    <name evidence="6" type="ORF">AA0117_g13139</name>
</gene>
<feature type="compositionally biased region" description="Basic and acidic residues" evidence="4">
    <location>
        <begin position="349"/>
        <end position="358"/>
    </location>
</feature>
<comment type="caution">
    <text evidence="6">The sequence shown here is derived from an EMBL/GenBank/DDBJ whole genome shotgun (WGS) entry which is preliminary data.</text>
</comment>
<dbReference type="VEuPathDB" id="FungiDB:CC77DRAFT_591087"/>
<reference evidence="7" key="1">
    <citation type="journal article" date="2019" name="bioRxiv">
        <title>Genomics, evolutionary history and diagnostics of the Alternaria alternata species group including apple and Asian pear pathotypes.</title>
        <authorList>
            <person name="Armitage A.D."/>
            <person name="Cockerton H.M."/>
            <person name="Sreenivasaprasad S."/>
            <person name="Woodhall J.W."/>
            <person name="Lane C.R."/>
            <person name="Harrison R.J."/>
            <person name="Clarkson J.P."/>
        </authorList>
    </citation>
    <scope>NUCLEOTIDE SEQUENCE [LARGE SCALE GENOMIC DNA]</scope>
    <source>
        <strain evidence="7">FERA 1177</strain>
    </source>
</reference>
<feature type="region of interest" description="Disordered" evidence="4">
    <location>
        <begin position="152"/>
        <end position="216"/>
    </location>
</feature>
<dbReference type="GO" id="GO:0005634">
    <property type="term" value="C:nucleus"/>
    <property type="evidence" value="ECO:0007669"/>
    <property type="project" value="UniProtKB-SubCell"/>
</dbReference>
<dbReference type="CDD" id="cd00024">
    <property type="entry name" value="CD_CSD"/>
    <property type="match status" value="1"/>
</dbReference>
<evidence type="ECO:0000313" key="6">
    <source>
        <dbReference type="EMBL" id="RYN59227.1"/>
    </source>
</evidence>
<dbReference type="InterPro" id="IPR051219">
    <property type="entry name" value="Heterochromatin_chromo-domain"/>
</dbReference>
<evidence type="ECO:0000256" key="4">
    <source>
        <dbReference type="SAM" id="MobiDB-lite"/>
    </source>
</evidence>
<accession>A0A4Q4MUR8</accession>
<dbReference type="SUPFAM" id="SSF54160">
    <property type="entry name" value="Chromo domain-like"/>
    <property type="match status" value="1"/>
</dbReference>
<dbReference type="AlphaFoldDB" id="A0A4Q4MUR8"/>
<evidence type="ECO:0000256" key="2">
    <source>
        <dbReference type="ARBA" id="ARBA00011353"/>
    </source>
</evidence>
<feature type="region of interest" description="Disordered" evidence="4">
    <location>
        <begin position="309"/>
        <end position="362"/>
    </location>
</feature>